<name>A0A1N6GMA0_9BACT</name>
<dbReference type="Pfam" id="PF11325">
    <property type="entry name" value="DUF3127"/>
    <property type="match status" value="1"/>
</dbReference>
<organism evidence="2 3">
    <name type="scientific">Algoriphagus halophilus</name>
    <dbReference type="NCBI Taxonomy" id="226505"/>
    <lineage>
        <taxon>Bacteria</taxon>
        <taxon>Pseudomonadati</taxon>
        <taxon>Bacteroidota</taxon>
        <taxon>Cytophagia</taxon>
        <taxon>Cytophagales</taxon>
        <taxon>Cyclobacteriaceae</taxon>
        <taxon>Algoriphagus</taxon>
    </lineage>
</organism>
<protein>
    <recommendedName>
        <fullName evidence="4">DUF3127 domain-containing protein</fullName>
    </recommendedName>
</protein>
<dbReference type="InterPro" id="IPR021474">
    <property type="entry name" value="DUF3127"/>
</dbReference>
<sequence length="118" mass="13131">MELSGKIIQVLPEVGGNSRNGNAWRKQEYILETGGNYPKKVCLSIWGDKIDQFSLQVGEQVTLGVDVESREYNGRWYTDVKAYKVDRTGNGAPSTPSANEMPEVSSFHSDSDEDTLPF</sequence>
<dbReference type="Proteomes" id="UP000185221">
    <property type="component" value="Unassembled WGS sequence"/>
</dbReference>
<dbReference type="EMBL" id="FSRC01000002">
    <property type="protein sequence ID" value="SIO08645.1"/>
    <property type="molecule type" value="Genomic_DNA"/>
</dbReference>
<feature type="region of interest" description="Disordered" evidence="1">
    <location>
        <begin position="86"/>
        <end position="118"/>
    </location>
</feature>
<dbReference type="RefSeq" id="WP_074226104.1">
    <property type="nucleotide sequence ID" value="NZ_CP146486.1"/>
</dbReference>
<gene>
    <name evidence="2" type="ORF">SAMN05444394_3363</name>
</gene>
<evidence type="ECO:0000313" key="3">
    <source>
        <dbReference type="Proteomes" id="UP000185221"/>
    </source>
</evidence>
<proteinExistence type="predicted"/>
<reference evidence="3" key="1">
    <citation type="submission" date="2016-11" db="EMBL/GenBank/DDBJ databases">
        <authorList>
            <person name="Varghese N."/>
            <person name="Submissions S."/>
        </authorList>
    </citation>
    <scope>NUCLEOTIDE SEQUENCE [LARGE SCALE GENOMIC DNA]</scope>
    <source>
        <strain evidence="3">DSM 15292</strain>
    </source>
</reference>
<accession>A0A1N6GMA0</accession>
<dbReference type="AlphaFoldDB" id="A0A1N6GMA0"/>
<dbReference type="OrthoDB" id="598142at2"/>
<evidence type="ECO:0000313" key="2">
    <source>
        <dbReference type="EMBL" id="SIO08645.1"/>
    </source>
</evidence>
<keyword evidence="3" id="KW-1185">Reference proteome</keyword>
<evidence type="ECO:0000256" key="1">
    <source>
        <dbReference type="SAM" id="MobiDB-lite"/>
    </source>
</evidence>
<evidence type="ECO:0008006" key="4">
    <source>
        <dbReference type="Google" id="ProtNLM"/>
    </source>
</evidence>
<dbReference type="STRING" id="226505.SAMN05444394_3363"/>